<evidence type="ECO:0000313" key="1">
    <source>
        <dbReference type="EMBL" id="JAD73986.1"/>
    </source>
</evidence>
<proteinExistence type="predicted"/>
<accession>A0A0A9CEI8</accession>
<protein>
    <submittedName>
        <fullName evidence="1">Uncharacterized protein</fullName>
    </submittedName>
</protein>
<dbReference type="EMBL" id="GBRH01223909">
    <property type="protein sequence ID" value="JAD73986.1"/>
    <property type="molecule type" value="Transcribed_RNA"/>
</dbReference>
<name>A0A0A9CEI8_ARUDO</name>
<reference evidence="1" key="2">
    <citation type="journal article" date="2015" name="Data Brief">
        <title>Shoot transcriptome of the giant reed, Arundo donax.</title>
        <authorList>
            <person name="Barrero R.A."/>
            <person name="Guerrero F.D."/>
            <person name="Moolhuijzen P."/>
            <person name="Goolsby J.A."/>
            <person name="Tidwell J."/>
            <person name="Bellgard S.E."/>
            <person name="Bellgard M.I."/>
        </authorList>
    </citation>
    <scope>NUCLEOTIDE SEQUENCE</scope>
    <source>
        <tissue evidence="1">Shoot tissue taken approximately 20 cm above the soil surface</tissue>
    </source>
</reference>
<reference evidence="1" key="1">
    <citation type="submission" date="2014-09" db="EMBL/GenBank/DDBJ databases">
        <authorList>
            <person name="Magalhaes I.L.F."/>
            <person name="Oliveira U."/>
            <person name="Santos F.R."/>
            <person name="Vidigal T.H.D.A."/>
            <person name="Brescovit A.D."/>
            <person name="Santos A.J."/>
        </authorList>
    </citation>
    <scope>NUCLEOTIDE SEQUENCE</scope>
    <source>
        <tissue evidence="1">Shoot tissue taken approximately 20 cm above the soil surface</tissue>
    </source>
</reference>
<dbReference type="AlphaFoldDB" id="A0A0A9CEI8"/>
<sequence>MEIVDSVSILNSPGNAASVNCKVMKTQSRKSIHKEASNLTIPCVPLKCNQFRGVQCPNDVTDHYST</sequence>
<organism evidence="1">
    <name type="scientific">Arundo donax</name>
    <name type="common">Giant reed</name>
    <name type="synonym">Donax arundinaceus</name>
    <dbReference type="NCBI Taxonomy" id="35708"/>
    <lineage>
        <taxon>Eukaryota</taxon>
        <taxon>Viridiplantae</taxon>
        <taxon>Streptophyta</taxon>
        <taxon>Embryophyta</taxon>
        <taxon>Tracheophyta</taxon>
        <taxon>Spermatophyta</taxon>
        <taxon>Magnoliopsida</taxon>
        <taxon>Liliopsida</taxon>
        <taxon>Poales</taxon>
        <taxon>Poaceae</taxon>
        <taxon>PACMAD clade</taxon>
        <taxon>Arundinoideae</taxon>
        <taxon>Arundineae</taxon>
        <taxon>Arundo</taxon>
    </lineage>
</organism>